<evidence type="ECO:0000313" key="4">
    <source>
        <dbReference type="EMBL" id="GJJ68275.1"/>
    </source>
</evidence>
<feature type="domain" description="Chromatin target of PRMT1 protein C-terminal" evidence="3">
    <location>
        <begin position="166"/>
        <end position="262"/>
    </location>
</feature>
<feature type="compositionally biased region" description="Polar residues" evidence="2">
    <location>
        <begin position="27"/>
        <end position="56"/>
    </location>
</feature>
<evidence type="ECO:0000259" key="3">
    <source>
        <dbReference type="SMART" id="SM01218"/>
    </source>
</evidence>
<proteinExistence type="predicted"/>
<gene>
    <name evidence="4" type="ORF">EMPS_00621</name>
</gene>
<dbReference type="Proteomes" id="UP000827284">
    <property type="component" value="Unassembled WGS sequence"/>
</dbReference>
<keyword evidence="1" id="KW-0694">RNA-binding</keyword>
<feature type="compositionally biased region" description="Polar residues" evidence="2">
    <location>
        <begin position="119"/>
        <end position="139"/>
    </location>
</feature>
<comment type="caution">
    <text evidence="4">The sequence shown here is derived from an EMBL/GenBank/DDBJ whole genome shotgun (WGS) entry which is preliminary data.</text>
</comment>
<reference evidence="4" key="2">
    <citation type="journal article" date="2022" name="Microbiol. Resour. Announc.">
        <title>Whole-Genome Sequence of Entomortierella parvispora E1425, a Mucoromycotan Fungus Associated with Burkholderiaceae-Related Endosymbiotic Bacteria.</title>
        <authorList>
            <person name="Herlambang A."/>
            <person name="Guo Y."/>
            <person name="Takashima Y."/>
            <person name="Narisawa K."/>
            <person name="Ohta H."/>
            <person name="Nishizawa T."/>
        </authorList>
    </citation>
    <scope>NUCLEOTIDE SEQUENCE</scope>
    <source>
        <strain evidence="4">E1425</strain>
    </source>
</reference>
<protein>
    <recommendedName>
        <fullName evidence="3">Chromatin target of PRMT1 protein C-terminal domain-containing protein</fullName>
    </recommendedName>
</protein>
<dbReference type="SMART" id="SM01218">
    <property type="entry name" value="FoP_duplication"/>
    <property type="match status" value="1"/>
</dbReference>
<feature type="compositionally biased region" description="Basic residues" evidence="2">
    <location>
        <begin position="210"/>
        <end position="220"/>
    </location>
</feature>
<evidence type="ECO:0000256" key="1">
    <source>
        <dbReference type="ARBA" id="ARBA00022884"/>
    </source>
</evidence>
<feature type="compositionally biased region" description="Gly residues" evidence="2">
    <location>
        <begin position="180"/>
        <end position="192"/>
    </location>
</feature>
<evidence type="ECO:0000313" key="5">
    <source>
        <dbReference type="Proteomes" id="UP000827284"/>
    </source>
</evidence>
<name>A0A9P3LS56_9FUNG</name>
<dbReference type="InterPro" id="IPR025715">
    <property type="entry name" value="FoP_C"/>
</dbReference>
<keyword evidence="5" id="KW-1185">Reference proteome</keyword>
<dbReference type="Pfam" id="PF13865">
    <property type="entry name" value="FoP_duplication"/>
    <property type="match status" value="1"/>
</dbReference>
<dbReference type="OrthoDB" id="5599506at2759"/>
<feature type="compositionally biased region" description="Low complexity" evidence="2">
    <location>
        <begin position="161"/>
        <end position="179"/>
    </location>
</feature>
<accession>A0A9P3LS56</accession>
<sequence>MAAQHGQILYLSGSKGPQGSPSGSLSNRFQKLSQSRGNGITVVNQPAASDRASSSVGRGSHGITRGGGLVRGGLHTPGGLARAMQERGGGVSDEFLLSPSIGTTGGPSRRKKGVLIGTPASTPMSTRSHNGHSSGINTRASRHKSMVIGSRPGRAAAAATQVSHEQSKAQQQQQSQRGGKVAGRGGRGGRGGLASTSAAQGKQPVANAGKKAKAKGKGKPVQKADAQSLDSELSSYMMANSSTAASLLDQDLDTYMADMPTDGTF</sequence>
<dbReference type="EMBL" id="BQFW01000001">
    <property type="protein sequence ID" value="GJJ68275.1"/>
    <property type="molecule type" value="Genomic_DNA"/>
</dbReference>
<evidence type="ECO:0000256" key="2">
    <source>
        <dbReference type="SAM" id="MobiDB-lite"/>
    </source>
</evidence>
<feature type="compositionally biased region" description="Low complexity" evidence="2">
    <location>
        <begin position="11"/>
        <end position="26"/>
    </location>
</feature>
<feature type="region of interest" description="Disordered" evidence="2">
    <location>
        <begin position="1"/>
        <end position="229"/>
    </location>
</feature>
<dbReference type="AlphaFoldDB" id="A0A9P3LS56"/>
<dbReference type="GO" id="GO:0003723">
    <property type="term" value="F:RNA binding"/>
    <property type="evidence" value="ECO:0007669"/>
    <property type="project" value="UniProtKB-KW"/>
</dbReference>
<reference evidence="4" key="1">
    <citation type="submission" date="2021-11" db="EMBL/GenBank/DDBJ databases">
        <authorList>
            <person name="Herlambang A."/>
            <person name="Guo Y."/>
            <person name="Takashima Y."/>
            <person name="Nishizawa T."/>
        </authorList>
    </citation>
    <scope>NUCLEOTIDE SEQUENCE</scope>
    <source>
        <strain evidence="4">E1425</strain>
    </source>
</reference>
<organism evidence="4 5">
    <name type="scientific">Entomortierella parvispora</name>
    <dbReference type="NCBI Taxonomy" id="205924"/>
    <lineage>
        <taxon>Eukaryota</taxon>
        <taxon>Fungi</taxon>
        <taxon>Fungi incertae sedis</taxon>
        <taxon>Mucoromycota</taxon>
        <taxon>Mortierellomycotina</taxon>
        <taxon>Mortierellomycetes</taxon>
        <taxon>Mortierellales</taxon>
        <taxon>Mortierellaceae</taxon>
        <taxon>Entomortierella</taxon>
    </lineage>
</organism>